<gene>
    <name evidence="7" type="ORF">Goshw_016948</name>
</gene>
<keyword evidence="5" id="KW-0325">Glycoprotein</keyword>
<organism evidence="7 8">
    <name type="scientific">Gossypium schwendimanii</name>
    <name type="common">Cotton</name>
    <dbReference type="NCBI Taxonomy" id="34291"/>
    <lineage>
        <taxon>Eukaryota</taxon>
        <taxon>Viridiplantae</taxon>
        <taxon>Streptophyta</taxon>
        <taxon>Embryophyta</taxon>
        <taxon>Tracheophyta</taxon>
        <taxon>Spermatophyta</taxon>
        <taxon>Magnoliopsida</taxon>
        <taxon>eudicotyledons</taxon>
        <taxon>Gunneridae</taxon>
        <taxon>Pentapetalae</taxon>
        <taxon>rosids</taxon>
        <taxon>malvids</taxon>
        <taxon>Malvales</taxon>
        <taxon>Malvaceae</taxon>
        <taxon>Malvoideae</taxon>
        <taxon>Gossypium</taxon>
    </lineage>
</organism>
<comment type="caution">
    <text evidence="7">The sequence shown here is derived from an EMBL/GenBank/DDBJ whole genome shotgun (WGS) entry which is preliminary data.</text>
</comment>
<evidence type="ECO:0008006" key="9">
    <source>
        <dbReference type="Google" id="ProtNLM"/>
    </source>
</evidence>
<dbReference type="AlphaFoldDB" id="A0A7J9N5D8"/>
<evidence type="ECO:0000256" key="5">
    <source>
        <dbReference type="ARBA" id="ARBA00023180"/>
    </source>
</evidence>
<keyword evidence="4 6" id="KW-0472">Membrane</keyword>
<evidence type="ECO:0000256" key="4">
    <source>
        <dbReference type="ARBA" id="ARBA00023136"/>
    </source>
</evidence>
<comment type="subcellular location">
    <subcellularLocation>
        <location evidence="1">Membrane</location>
        <topology evidence="1">Single-pass type II membrane protein</topology>
    </subcellularLocation>
</comment>
<dbReference type="EMBL" id="JABFAF010271534">
    <property type="protein sequence ID" value="MBA0878404.1"/>
    <property type="molecule type" value="Genomic_DNA"/>
</dbReference>
<dbReference type="OrthoDB" id="191334at2759"/>
<dbReference type="InterPro" id="IPR003406">
    <property type="entry name" value="Glyco_trans_14"/>
</dbReference>
<feature type="transmembrane region" description="Helical" evidence="6">
    <location>
        <begin position="20"/>
        <end position="42"/>
    </location>
</feature>
<keyword evidence="6" id="KW-1133">Transmembrane helix</keyword>
<dbReference type="PANTHER" id="PTHR31042">
    <property type="entry name" value="CORE-2/I-BRANCHING BETA-1,6-N-ACETYLGLUCOSAMINYLTRANSFERASE FAMILY PROTEIN-RELATED"/>
    <property type="match status" value="1"/>
</dbReference>
<dbReference type="InterPro" id="IPR044174">
    <property type="entry name" value="BC10-like"/>
</dbReference>
<reference evidence="7 8" key="1">
    <citation type="journal article" date="2019" name="Genome Biol. Evol.">
        <title>Insights into the evolution of the New World diploid cottons (Gossypium, subgenus Houzingenia) based on genome sequencing.</title>
        <authorList>
            <person name="Grover C.E."/>
            <person name="Arick M.A. 2nd"/>
            <person name="Thrash A."/>
            <person name="Conover J.L."/>
            <person name="Sanders W.S."/>
            <person name="Peterson D.G."/>
            <person name="Frelichowski J.E."/>
            <person name="Scheffler J.A."/>
            <person name="Scheffler B.E."/>
            <person name="Wendel J.F."/>
        </authorList>
    </citation>
    <scope>NUCLEOTIDE SEQUENCE [LARGE SCALE GENOMIC DNA]</scope>
    <source>
        <strain evidence="7">1</strain>
        <tissue evidence="7">Leaf</tissue>
    </source>
</reference>
<dbReference type="Proteomes" id="UP000593576">
    <property type="component" value="Unassembled WGS sequence"/>
</dbReference>
<accession>A0A7J9N5D8</accession>
<dbReference type="GO" id="GO:0016020">
    <property type="term" value="C:membrane"/>
    <property type="evidence" value="ECO:0007669"/>
    <property type="project" value="UniProtKB-SubCell"/>
</dbReference>
<evidence type="ECO:0000313" key="7">
    <source>
        <dbReference type="EMBL" id="MBA0878404.1"/>
    </source>
</evidence>
<keyword evidence="6" id="KW-0812">Transmembrane</keyword>
<protein>
    <recommendedName>
        <fullName evidence="9">Glycosyltransferase</fullName>
    </recommendedName>
</protein>
<proteinExistence type="predicted"/>
<evidence type="ECO:0000256" key="6">
    <source>
        <dbReference type="SAM" id="Phobius"/>
    </source>
</evidence>
<dbReference type="PANTHER" id="PTHR31042:SF108">
    <property type="entry name" value="CORE-2_I-BRANCHING BETA-1,6-N-ACETYLGLUCOSAMINYLTRANSFERASE FAMILY PROTEIN"/>
    <property type="match status" value="1"/>
</dbReference>
<keyword evidence="8" id="KW-1185">Reference proteome</keyword>
<sequence>MSSLASPSPSPSPSSSASSSIIYSLTFLLSLFLLGLFSPQFFPLRKNQERQPPFPINKELDDLHLFELASNIELSHGVPKISHLRTANSHPKIAFLFLTNSDLVFAPLWQRFFQGNEHLFNVYIHADPFTKLSPPDWSIKANFIPAKKTHRGSPTLVNAARRLLANAIIDDSSNLYFALLSQHCIPLHSFKFIYGSLLGNPDSPSSYKAFGNQHRHKSYIEILSGEPHLFNRYVARGPRVMLPEISFDRFRIGSQFFVLAKRHSLLVLKERMLWRKFKLPCIDLYSCYPEEHYFPTLLSMEDPKGCSHYTLTRVNWSDSIDGHPHTYRSPEVSPKLLRQLRTSNSSHSYFFARKFAPDCLKPLLKIAEEAIFRDRREFWVTPFS</sequence>
<evidence type="ECO:0000313" key="8">
    <source>
        <dbReference type="Proteomes" id="UP000593576"/>
    </source>
</evidence>
<keyword evidence="3" id="KW-0808">Transferase</keyword>
<dbReference type="GO" id="GO:0016757">
    <property type="term" value="F:glycosyltransferase activity"/>
    <property type="evidence" value="ECO:0007669"/>
    <property type="project" value="UniProtKB-KW"/>
</dbReference>
<keyword evidence="2" id="KW-0328">Glycosyltransferase</keyword>
<dbReference type="Pfam" id="PF02485">
    <property type="entry name" value="Branch"/>
    <property type="match status" value="1"/>
</dbReference>
<evidence type="ECO:0000256" key="2">
    <source>
        <dbReference type="ARBA" id="ARBA00022676"/>
    </source>
</evidence>
<name>A0A7J9N5D8_GOSSC</name>
<evidence type="ECO:0000256" key="3">
    <source>
        <dbReference type="ARBA" id="ARBA00022679"/>
    </source>
</evidence>
<evidence type="ECO:0000256" key="1">
    <source>
        <dbReference type="ARBA" id="ARBA00004606"/>
    </source>
</evidence>